<name>A0ABY7WR03_9LACO</name>
<feature type="transmembrane region" description="Helical" evidence="6">
    <location>
        <begin position="287"/>
        <end position="312"/>
    </location>
</feature>
<evidence type="ECO:0000256" key="3">
    <source>
        <dbReference type="ARBA" id="ARBA00022692"/>
    </source>
</evidence>
<dbReference type="PIRSF" id="PIRSF018968">
    <property type="entry name" value="ABC_permease_BceB"/>
    <property type="match status" value="1"/>
</dbReference>
<protein>
    <submittedName>
        <fullName evidence="8">ABC transporter permease</fullName>
    </submittedName>
</protein>
<feature type="transmembrane region" description="Helical" evidence="6">
    <location>
        <begin position="112"/>
        <end position="137"/>
    </location>
</feature>
<comment type="similarity">
    <text evidence="6">Belongs to the ABC-4 integral membrane protein family.</text>
</comment>
<dbReference type="Proteomes" id="UP001220377">
    <property type="component" value="Chromosome"/>
</dbReference>
<feature type="domain" description="ABC3 transporter permease C-terminal" evidence="7">
    <location>
        <begin position="64"/>
        <end position="174"/>
    </location>
</feature>
<evidence type="ECO:0000313" key="9">
    <source>
        <dbReference type="Proteomes" id="UP001220377"/>
    </source>
</evidence>
<gene>
    <name evidence="8" type="ORF">PQ472_12095</name>
</gene>
<evidence type="ECO:0000313" key="8">
    <source>
        <dbReference type="EMBL" id="WDF82617.1"/>
    </source>
</evidence>
<feature type="transmembrane region" description="Helical" evidence="6">
    <location>
        <begin position="157"/>
        <end position="181"/>
    </location>
</feature>
<feature type="transmembrane region" description="Helical" evidence="6">
    <location>
        <begin position="602"/>
        <end position="621"/>
    </location>
</feature>
<organism evidence="8 9">
    <name type="scientific">Lacticaseibacillus pabuli</name>
    <dbReference type="NCBI Taxonomy" id="3025672"/>
    <lineage>
        <taxon>Bacteria</taxon>
        <taxon>Bacillati</taxon>
        <taxon>Bacillota</taxon>
        <taxon>Bacilli</taxon>
        <taxon>Lactobacillales</taxon>
        <taxon>Lactobacillaceae</taxon>
        <taxon>Lacticaseibacillus</taxon>
    </lineage>
</organism>
<dbReference type="PANTHER" id="PTHR46795">
    <property type="entry name" value="ABC TRANSPORTER PERMEASE-RELATED-RELATED"/>
    <property type="match status" value="1"/>
</dbReference>
<accession>A0ABY7WR03</accession>
<evidence type="ECO:0000256" key="4">
    <source>
        <dbReference type="ARBA" id="ARBA00022989"/>
    </source>
</evidence>
<feature type="transmembrane region" description="Helical" evidence="6">
    <location>
        <begin position="60"/>
        <end position="79"/>
    </location>
</feature>
<evidence type="ECO:0000256" key="5">
    <source>
        <dbReference type="ARBA" id="ARBA00023136"/>
    </source>
</evidence>
<evidence type="ECO:0000259" key="7">
    <source>
        <dbReference type="Pfam" id="PF02687"/>
    </source>
</evidence>
<evidence type="ECO:0000256" key="1">
    <source>
        <dbReference type="ARBA" id="ARBA00004651"/>
    </source>
</evidence>
<dbReference type="PANTHER" id="PTHR46795:SF3">
    <property type="entry name" value="ABC TRANSPORTER PERMEASE"/>
    <property type="match status" value="1"/>
</dbReference>
<feature type="transmembrane region" description="Helical" evidence="6">
    <location>
        <begin position="633"/>
        <end position="654"/>
    </location>
</feature>
<feature type="transmembrane region" description="Helical" evidence="6">
    <location>
        <begin position="21"/>
        <end position="40"/>
    </location>
</feature>
<keyword evidence="5 6" id="KW-0472">Membrane</keyword>
<reference evidence="8 9" key="1">
    <citation type="submission" date="2023-02" db="EMBL/GenBank/DDBJ databases">
        <title>Genome sequence of Lacticaseibacillus sp. KACC 23028.</title>
        <authorList>
            <person name="Kim S."/>
            <person name="Heo J."/>
            <person name="Kwon S.-W."/>
        </authorList>
    </citation>
    <scope>NUCLEOTIDE SEQUENCE [LARGE SCALE GENOMIC DNA]</scope>
    <source>
        <strain evidence="8 9">KACC 23028</strain>
    </source>
</reference>
<proteinExistence type="inferred from homology"/>
<dbReference type="InterPro" id="IPR052536">
    <property type="entry name" value="ABC-4_Integral_Memb_Prot"/>
</dbReference>
<dbReference type="InterPro" id="IPR003838">
    <property type="entry name" value="ABC3_permease_C"/>
</dbReference>
<keyword evidence="9" id="KW-1185">Reference proteome</keyword>
<dbReference type="Pfam" id="PF02687">
    <property type="entry name" value="FtsX"/>
    <property type="match status" value="1"/>
</dbReference>
<keyword evidence="4 6" id="KW-1133">Transmembrane helix</keyword>
<dbReference type="RefSeq" id="WP_274260214.1">
    <property type="nucleotide sequence ID" value="NZ_CP117884.1"/>
</dbReference>
<dbReference type="EMBL" id="CP117884">
    <property type="protein sequence ID" value="WDF82617.1"/>
    <property type="molecule type" value="Genomic_DNA"/>
</dbReference>
<keyword evidence="2 6" id="KW-1003">Cell membrane</keyword>
<keyword evidence="6" id="KW-0813">Transport</keyword>
<keyword evidence="3 6" id="KW-0812">Transmembrane</keyword>
<evidence type="ECO:0000256" key="6">
    <source>
        <dbReference type="PIRNR" id="PIRNR018968"/>
    </source>
</evidence>
<sequence length="672" mass="75528">MFYLRLAANNIRANKRIFVPFLIATTFLTVMNVVMMTSYFSANSMFQQSSDSTQAAAAQLFMFGAMLMAGFSVIIAWYANSFLLKQRTRQLATYNVIGFGKMGLWRMVTGELFLSFIVTVVLGSVFGAAFSRLTYLLLRKILYLPQSLNFGINPVPILLTIVLMLAIFIWLLILDSIWLARHRPIEMLRDASAGEREPKTRWLMLIFGILTLGAGYTIAIAITKPLAAFQYFLIAVALVIVGTYALFIAGSVFIFKWLRKRKHYYYQPAHFINTSNMIHRMRQNGTGLASIAVLATMTLVTLATTFTLYAGVDQIVKIENPADVSYMLWMKQGKPVHEKAVNQFVAQAAAKHHVTLNKRTTIIKEGTQPTVVIQNRIRKATNADYVRLTGPADGMSSTDFLTFEHYKLIRPNAKALAANEVLFATSNPQRPHTLHFGKLTYHVRSVKMLPYVSQNPANPTSLLVFANVQQLLRATDQIGIKTTKQEQPLFAQTFVYLDVSGTQKNQRAFTTALQKSRLATKGQLNMPISRATSRLAVLQWMSSFLFMGILLGLMFIMSTALILYYKQISEGLADVKRYAVLQQVGLSRDEVKRTINSQLLTLFYVPLVVAAIHTFVAAPFVHRILTMFGLSNGRFYLEVIGGTLAVFALVYILIYRATSNVYFRIVSGAKRQ</sequence>
<evidence type="ECO:0000256" key="2">
    <source>
        <dbReference type="ARBA" id="ARBA00022475"/>
    </source>
</evidence>
<feature type="transmembrane region" description="Helical" evidence="6">
    <location>
        <begin position="202"/>
        <end position="222"/>
    </location>
</feature>
<feature type="transmembrane region" description="Helical" evidence="6">
    <location>
        <begin position="228"/>
        <end position="255"/>
    </location>
</feature>
<feature type="transmembrane region" description="Helical" evidence="6">
    <location>
        <begin position="540"/>
        <end position="565"/>
    </location>
</feature>
<dbReference type="InterPro" id="IPR027022">
    <property type="entry name" value="ABC_permease_BceB-typ"/>
</dbReference>
<comment type="subcellular location">
    <subcellularLocation>
        <location evidence="1 6">Cell membrane</location>
        <topology evidence="1 6">Multi-pass membrane protein</topology>
    </subcellularLocation>
</comment>